<keyword evidence="1" id="KW-0472">Membrane</keyword>
<dbReference type="STRING" id="105231.A0A1Y1HZ35"/>
<keyword evidence="1" id="KW-1133">Transmembrane helix</keyword>
<dbReference type="PANTHER" id="PTHR46706:SF12">
    <property type="entry name" value="PROTEIN QUA-1-RELATED"/>
    <property type="match status" value="1"/>
</dbReference>
<proteinExistence type="predicted"/>
<evidence type="ECO:0000256" key="1">
    <source>
        <dbReference type="SAM" id="Phobius"/>
    </source>
</evidence>
<dbReference type="InterPro" id="IPR006141">
    <property type="entry name" value="Intein_N"/>
</dbReference>
<name>A0A1Y1HZ35_KLENI</name>
<dbReference type="InterPro" id="IPR003587">
    <property type="entry name" value="Hint_dom_N"/>
</dbReference>
<evidence type="ECO:0000259" key="2">
    <source>
        <dbReference type="SMART" id="SM00306"/>
    </source>
</evidence>
<keyword evidence="4" id="KW-1185">Reference proteome</keyword>
<evidence type="ECO:0000313" key="4">
    <source>
        <dbReference type="Proteomes" id="UP000054558"/>
    </source>
</evidence>
<dbReference type="GO" id="GO:0031012">
    <property type="term" value="C:extracellular matrix"/>
    <property type="evidence" value="ECO:0000318"/>
    <property type="project" value="GO_Central"/>
</dbReference>
<dbReference type="InterPro" id="IPR036844">
    <property type="entry name" value="Hint_dom_sf"/>
</dbReference>
<reference evidence="3 4" key="1">
    <citation type="journal article" date="2014" name="Nat. Commun.">
        <title>Klebsormidium flaccidum genome reveals primary factors for plant terrestrial adaptation.</title>
        <authorList>
            <person name="Hori K."/>
            <person name="Maruyama F."/>
            <person name="Fujisawa T."/>
            <person name="Togashi T."/>
            <person name="Yamamoto N."/>
            <person name="Seo M."/>
            <person name="Sato S."/>
            <person name="Yamada T."/>
            <person name="Mori H."/>
            <person name="Tajima N."/>
            <person name="Moriyama T."/>
            <person name="Ikeuchi M."/>
            <person name="Watanabe M."/>
            <person name="Wada H."/>
            <person name="Kobayashi K."/>
            <person name="Saito M."/>
            <person name="Masuda T."/>
            <person name="Sasaki-Sekimoto Y."/>
            <person name="Mashiguchi K."/>
            <person name="Awai K."/>
            <person name="Shimojima M."/>
            <person name="Masuda S."/>
            <person name="Iwai M."/>
            <person name="Nobusawa T."/>
            <person name="Narise T."/>
            <person name="Kondo S."/>
            <person name="Saito H."/>
            <person name="Sato R."/>
            <person name="Murakawa M."/>
            <person name="Ihara Y."/>
            <person name="Oshima-Yamada Y."/>
            <person name="Ohtaka K."/>
            <person name="Satoh M."/>
            <person name="Sonobe K."/>
            <person name="Ishii M."/>
            <person name="Ohtani R."/>
            <person name="Kanamori-Sato M."/>
            <person name="Honoki R."/>
            <person name="Miyazaki D."/>
            <person name="Mochizuki H."/>
            <person name="Umetsu J."/>
            <person name="Higashi K."/>
            <person name="Shibata D."/>
            <person name="Kamiya Y."/>
            <person name="Sato N."/>
            <person name="Nakamura Y."/>
            <person name="Tabata S."/>
            <person name="Ida S."/>
            <person name="Kurokawa K."/>
            <person name="Ohta H."/>
        </authorList>
    </citation>
    <scope>NUCLEOTIDE SEQUENCE [LARGE SCALE GENOMIC DNA]</scope>
    <source>
        <strain evidence="3 4">NIES-2285</strain>
    </source>
</reference>
<accession>A0A1Y1HZ35</accession>
<dbReference type="CDD" id="cd00081">
    <property type="entry name" value="Hint"/>
    <property type="match status" value="1"/>
</dbReference>
<dbReference type="GO" id="GO:0016539">
    <property type="term" value="P:intein-mediated protein splicing"/>
    <property type="evidence" value="ECO:0007669"/>
    <property type="project" value="InterPro"/>
</dbReference>
<dbReference type="InterPro" id="IPR001767">
    <property type="entry name" value="Hedgehog_Hint"/>
</dbReference>
<dbReference type="AlphaFoldDB" id="A0A1Y1HZ35"/>
<dbReference type="PROSITE" id="PS50817">
    <property type="entry name" value="INTEIN_N_TER"/>
    <property type="match status" value="1"/>
</dbReference>
<dbReference type="OrthoDB" id="411926at2759"/>
<dbReference type="SMART" id="SM00306">
    <property type="entry name" value="HintN"/>
    <property type="match status" value="1"/>
</dbReference>
<dbReference type="GO" id="GO:0016540">
    <property type="term" value="P:protein autoprocessing"/>
    <property type="evidence" value="ECO:0007669"/>
    <property type="project" value="InterPro"/>
</dbReference>
<dbReference type="InterPro" id="IPR052140">
    <property type="entry name" value="Dev_Signal_Hedgehog-like"/>
</dbReference>
<dbReference type="Gene3D" id="2.170.16.10">
    <property type="entry name" value="Hedgehog/Intein (Hint) domain"/>
    <property type="match status" value="1"/>
</dbReference>
<dbReference type="Proteomes" id="UP000054558">
    <property type="component" value="Unassembled WGS sequence"/>
</dbReference>
<protein>
    <submittedName>
        <fullName evidence="3">Sonic hedgehog and related proteins</fullName>
    </submittedName>
</protein>
<sequence>MCTDRGTRGAACGGGNFPTSSSAQLLIYPILPKWDQMKSPTGFFGALGEPVAKLQEQQRKRTTRGRRPPVVVEERYFAMASTSNALRWWVAALLLILAVGPGAVRANLCCVAGECTCSDDFCASNVDVAVYTSSLSECQAYLETPQDTRADACSQTLDEGWQEYGDEIQAGAAQLCTKLVSKFAPKYVGILNSVIQLATGENLVKEACHEMVNLILSNDNVAAAEATACAAIGAAGGGVSASGCFTADARVLTDFEGTTRRMAELAIGDTVIAVDASTGALMRERIFFFSHKALEEQAKFVTLETSTGHNLTLTPDHYIFAAAKAASDSVLDAQPFATRAQIVRASDVQVADTVWVLPGAMGGESVSARGLVPVTVIRTSRSLQTGLYNPKTLSGGILANGVAALQFTRALPPSVLAHKLATFPALVASGVLPNSVAERLNAAWLNNVQ</sequence>
<organism evidence="3 4">
    <name type="scientific">Klebsormidium nitens</name>
    <name type="common">Green alga</name>
    <name type="synonym">Ulothrix nitens</name>
    <dbReference type="NCBI Taxonomy" id="105231"/>
    <lineage>
        <taxon>Eukaryota</taxon>
        <taxon>Viridiplantae</taxon>
        <taxon>Streptophyta</taxon>
        <taxon>Klebsormidiophyceae</taxon>
        <taxon>Klebsormidiales</taxon>
        <taxon>Klebsormidiaceae</taxon>
        <taxon>Klebsormidium</taxon>
    </lineage>
</organism>
<gene>
    <name evidence="3" type="ORF">KFL_000910170</name>
</gene>
<dbReference type="EMBL" id="DF237040">
    <property type="protein sequence ID" value="GAQ81797.1"/>
    <property type="molecule type" value="Genomic_DNA"/>
</dbReference>
<dbReference type="PANTHER" id="PTHR46706">
    <property type="entry name" value="PROTEIN QUA-1-RELATED"/>
    <property type="match status" value="1"/>
</dbReference>
<dbReference type="NCBIfam" id="TIGR01445">
    <property type="entry name" value="intein_Nterm"/>
    <property type="match status" value="1"/>
</dbReference>
<feature type="domain" description="Hint" evidence="2">
    <location>
        <begin position="242"/>
        <end position="358"/>
    </location>
</feature>
<dbReference type="Pfam" id="PF01079">
    <property type="entry name" value="Hint"/>
    <property type="match status" value="1"/>
</dbReference>
<keyword evidence="1" id="KW-0812">Transmembrane</keyword>
<dbReference type="SUPFAM" id="SSF51294">
    <property type="entry name" value="Hedgehog/intein (Hint) domain"/>
    <property type="match status" value="1"/>
</dbReference>
<evidence type="ECO:0000313" key="3">
    <source>
        <dbReference type="EMBL" id="GAQ81797.1"/>
    </source>
</evidence>
<feature type="transmembrane region" description="Helical" evidence="1">
    <location>
        <begin position="85"/>
        <end position="104"/>
    </location>
</feature>